<evidence type="ECO:0000313" key="1">
    <source>
        <dbReference type="EMBL" id="RVT96306.1"/>
    </source>
</evidence>
<dbReference type="AlphaFoldDB" id="A0A437MFA6"/>
<reference evidence="1 2" key="1">
    <citation type="submission" date="2019-01" db="EMBL/GenBank/DDBJ databases">
        <authorList>
            <person name="Chen W.-M."/>
        </authorList>
    </citation>
    <scope>NUCLEOTIDE SEQUENCE [LARGE SCALE GENOMIC DNA]</scope>
    <source>
        <strain evidence="1 2">CCP-6</strain>
    </source>
</reference>
<dbReference type="EMBL" id="SACL01000004">
    <property type="protein sequence ID" value="RVT96306.1"/>
    <property type="molecule type" value="Genomic_DNA"/>
</dbReference>
<accession>A0A437MFA6</accession>
<proteinExistence type="predicted"/>
<dbReference type="RefSeq" id="WP_127788239.1">
    <property type="nucleotide sequence ID" value="NZ_SACL01000004.1"/>
</dbReference>
<keyword evidence="2" id="KW-1185">Reference proteome</keyword>
<organism evidence="1 2">
    <name type="scientific">Rhodovarius crocodyli</name>
    <dbReference type="NCBI Taxonomy" id="1979269"/>
    <lineage>
        <taxon>Bacteria</taxon>
        <taxon>Pseudomonadati</taxon>
        <taxon>Pseudomonadota</taxon>
        <taxon>Alphaproteobacteria</taxon>
        <taxon>Acetobacterales</taxon>
        <taxon>Roseomonadaceae</taxon>
        <taxon>Rhodovarius</taxon>
    </lineage>
</organism>
<protein>
    <submittedName>
        <fullName evidence="1">Uncharacterized protein</fullName>
    </submittedName>
</protein>
<comment type="caution">
    <text evidence="1">The sequence shown here is derived from an EMBL/GenBank/DDBJ whole genome shotgun (WGS) entry which is preliminary data.</text>
</comment>
<evidence type="ECO:0000313" key="2">
    <source>
        <dbReference type="Proteomes" id="UP000282957"/>
    </source>
</evidence>
<dbReference type="Proteomes" id="UP000282957">
    <property type="component" value="Unassembled WGS sequence"/>
</dbReference>
<sequence>MAAAGRRAASPDAPTSPVVLLFQRAAETMRRPSTCQFPLWGDEERPEKREFCGKPLRPIEAGGGPYCPACARRCYTVRAFITLPKLRDYRQVTAESGPIGVDGKKENA</sequence>
<name>A0A437MFA6_9PROT</name>
<gene>
    <name evidence="1" type="ORF">EOD42_14440</name>
</gene>